<gene>
    <name evidence="4" type="ORF">QTG54_016432</name>
</gene>
<evidence type="ECO:0000313" key="4">
    <source>
        <dbReference type="EMBL" id="KAK1732894.1"/>
    </source>
</evidence>
<dbReference type="InterPro" id="IPR006598">
    <property type="entry name" value="CAP10"/>
</dbReference>
<protein>
    <recommendedName>
        <fullName evidence="3">Glycosyl transferase CAP10 domain-containing protein</fullName>
    </recommendedName>
</protein>
<sequence length="583" mass="67353">MDGDDVVGDDESQFSISSLSLASKSLASRSLASRSLETRSIASRSVETRSLASRSLETRSLASRSISSRSTVRAFNRPGRNRLRLQRSNSSSSPPDDGIISWSFLNEHRHLVLVLLATFAIHSHKHQIHNLFSTRRRQYKYKTINTKELTESYHYKSVSDASFDATKPPSGYPFHRWSSSSSGSSSQQQLTGYPLHVDKFVSILRHMGKGDRIKVPLEHGLKSLRANEDFVRLSGSSYPYLVRNGKVLRPFGKMNRWKRYKWHSQGHHIDWVTLLESAVSMAKILEDKNPRMKMITQGEFPIIFDEFDYAWCGEDQVPIFRLSRNEEDCTYSWPSLSQNYILPERKQWLKDSPIDWDLQFAQWSTQYPWTSKKPMAVWRGRYIGHRDLYDQGILPRELLVIRASNLPDIMDVQPVSWNYYPESQTGKVMEKSKDAIPFQELMKYKAIIDIEGSGITKFGPALCTNSVVIQVKPKSGSYWSHELEPWTHYIPVKNDLSDLQHSVEFALQQKNSAQVQGIIKNANAWCRRKMVWETHVLDFLWTLLDYAELLDKSPRFDERWRGDKDAYNLPALEMAEFDGELLI</sequence>
<proteinExistence type="inferred from homology"/>
<organism evidence="4 5">
    <name type="scientific">Skeletonema marinoi</name>
    <dbReference type="NCBI Taxonomy" id="267567"/>
    <lineage>
        <taxon>Eukaryota</taxon>
        <taxon>Sar</taxon>
        <taxon>Stramenopiles</taxon>
        <taxon>Ochrophyta</taxon>
        <taxon>Bacillariophyta</taxon>
        <taxon>Coscinodiscophyceae</taxon>
        <taxon>Thalassiosirophycidae</taxon>
        <taxon>Thalassiosirales</taxon>
        <taxon>Skeletonemataceae</taxon>
        <taxon>Skeletonema</taxon>
        <taxon>Skeletonema marinoi-dohrnii complex</taxon>
    </lineage>
</organism>
<evidence type="ECO:0000256" key="1">
    <source>
        <dbReference type="ARBA" id="ARBA00010118"/>
    </source>
</evidence>
<dbReference type="Proteomes" id="UP001224775">
    <property type="component" value="Unassembled WGS sequence"/>
</dbReference>
<dbReference type="GO" id="GO:0016740">
    <property type="term" value="F:transferase activity"/>
    <property type="evidence" value="ECO:0007669"/>
    <property type="project" value="UniProtKB-KW"/>
</dbReference>
<comment type="similarity">
    <text evidence="1">Belongs to the glycosyltransferase 90 family.</text>
</comment>
<dbReference type="PANTHER" id="PTHR12203">
    <property type="entry name" value="KDEL LYS-ASP-GLU-LEU CONTAINING - RELATED"/>
    <property type="match status" value="1"/>
</dbReference>
<dbReference type="AlphaFoldDB" id="A0AAD8XS93"/>
<comment type="caution">
    <text evidence="4">The sequence shown here is derived from an EMBL/GenBank/DDBJ whole genome shotgun (WGS) entry which is preliminary data.</text>
</comment>
<dbReference type="PANTHER" id="PTHR12203:SF35">
    <property type="entry name" value="PROTEIN O-GLUCOSYLTRANSFERASE 1"/>
    <property type="match status" value="1"/>
</dbReference>
<keyword evidence="2" id="KW-0808">Transferase</keyword>
<evidence type="ECO:0000256" key="2">
    <source>
        <dbReference type="ARBA" id="ARBA00022679"/>
    </source>
</evidence>
<feature type="domain" description="Glycosyl transferase CAP10" evidence="3">
    <location>
        <begin position="299"/>
        <end position="553"/>
    </location>
</feature>
<dbReference type="EMBL" id="JATAAI010000056">
    <property type="protein sequence ID" value="KAK1732894.1"/>
    <property type="molecule type" value="Genomic_DNA"/>
</dbReference>
<keyword evidence="5" id="KW-1185">Reference proteome</keyword>
<evidence type="ECO:0000313" key="5">
    <source>
        <dbReference type="Proteomes" id="UP001224775"/>
    </source>
</evidence>
<dbReference type="InterPro" id="IPR051091">
    <property type="entry name" value="O-Glucosyltr/Glycosyltrsf_90"/>
</dbReference>
<dbReference type="Pfam" id="PF05686">
    <property type="entry name" value="Glyco_transf_90"/>
    <property type="match status" value="1"/>
</dbReference>
<evidence type="ECO:0000259" key="3">
    <source>
        <dbReference type="SMART" id="SM00672"/>
    </source>
</evidence>
<dbReference type="SMART" id="SM00672">
    <property type="entry name" value="CAP10"/>
    <property type="match status" value="1"/>
</dbReference>
<reference evidence="4" key="1">
    <citation type="submission" date="2023-06" db="EMBL/GenBank/DDBJ databases">
        <title>Survivors Of The Sea: Transcriptome response of Skeletonema marinoi to long-term dormancy.</title>
        <authorList>
            <person name="Pinder M.I.M."/>
            <person name="Kourtchenko O."/>
            <person name="Robertson E.K."/>
            <person name="Larsson T."/>
            <person name="Maumus F."/>
            <person name="Osuna-Cruz C.M."/>
            <person name="Vancaester E."/>
            <person name="Stenow R."/>
            <person name="Vandepoele K."/>
            <person name="Ploug H."/>
            <person name="Bruchert V."/>
            <person name="Godhe A."/>
            <person name="Topel M."/>
        </authorList>
    </citation>
    <scope>NUCLEOTIDE SEQUENCE</scope>
    <source>
        <strain evidence="4">R05AC</strain>
    </source>
</reference>
<name>A0AAD8XS93_9STRA</name>
<accession>A0AAD8XS93</accession>